<dbReference type="InterPro" id="IPR036354">
    <property type="entry name" value="Prot_inh_pot1_sf"/>
</dbReference>
<evidence type="ECO:0000256" key="1">
    <source>
        <dbReference type="ARBA" id="ARBA00008210"/>
    </source>
</evidence>
<reference evidence="5" key="1">
    <citation type="journal article" date="2016" name="Nature">
        <title>The genome of the seagrass Zostera marina reveals angiosperm adaptation to the sea.</title>
        <authorList>
            <person name="Olsen J.L."/>
            <person name="Rouze P."/>
            <person name="Verhelst B."/>
            <person name="Lin Y.-C."/>
            <person name="Bayer T."/>
            <person name="Collen J."/>
            <person name="Dattolo E."/>
            <person name="De Paoli E."/>
            <person name="Dittami S."/>
            <person name="Maumus F."/>
            <person name="Michel G."/>
            <person name="Kersting A."/>
            <person name="Lauritano C."/>
            <person name="Lohaus R."/>
            <person name="Toepel M."/>
            <person name="Tonon T."/>
            <person name="Vanneste K."/>
            <person name="Amirebrahimi M."/>
            <person name="Brakel J."/>
            <person name="Bostroem C."/>
            <person name="Chovatia M."/>
            <person name="Grimwood J."/>
            <person name="Jenkins J.W."/>
            <person name="Jueterbock A."/>
            <person name="Mraz A."/>
            <person name="Stam W.T."/>
            <person name="Tice H."/>
            <person name="Bornberg-Bauer E."/>
            <person name="Green P.J."/>
            <person name="Pearson G.A."/>
            <person name="Procaccini G."/>
            <person name="Duarte C.M."/>
            <person name="Schmutz J."/>
            <person name="Reusch T.B.H."/>
            <person name="Van de Peer Y."/>
        </authorList>
    </citation>
    <scope>NUCLEOTIDE SEQUENCE [LARGE SCALE GENOMIC DNA]</scope>
    <source>
        <strain evidence="5">cv. Finnish</strain>
    </source>
</reference>
<proteinExistence type="inferred from homology"/>
<dbReference type="GO" id="GO:0009611">
    <property type="term" value="P:response to wounding"/>
    <property type="evidence" value="ECO:0007669"/>
    <property type="project" value="InterPro"/>
</dbReference>
<comment type="caution">
    <text evidence="4">The sequence shown here is derived from an EMBL/GenBank/DDBJ whole genome shotgun (WGS) entry which is preliminary data.</text>
</comment>
<dbReference type="PANTHER" id="PTHR33091">
    <property type="entry name" value="PROTEIN, PUTATIVE, EXPRESSED-RELATED"/>
    <property type="match status" value="1"/>
</dbReference>
<dbReference type="PANTHER" id="PTHR33091:SF73">
    <property type="entry name" value="INHIBITOR OF TRYPSIN AND HAGEMAN FACTOR-LIKE"/>
    <property type="match status" value="1"/>
</dbReference>
<evidence type="ECO:0000256" key="3">
    <source>
        <dbReference type="ARBA" id="ARBA00022900"/>
    </source>
</evidence>
<keyword evidence="3" id="KW-0722">Serine protease inhibitor</keyword>
<dbReference type="SUPFAM" id="SSF54654">
    <property type="entry name" value="CI-2 family of serine protease inhibitors"/>
    <property type="match status" value="1"/>
</dbReference>
<gene>
    <name evidence="4" type="ORF">ZOSMA_144G00180</name>
</gene>
<evidence type="ECO:0000313" key="4">
    <source>
        <dbReference type="EMBL" id="KMZ73657.1"/>
    </source>
</evidence>
<protein>
    <submittedName>
        <fullName evidence="4">Uncharacterized protein</fullName>
    </submittedName>
</protein>
<keyword evidence="5" id="KW-1185">Reference proteome</keyword>
<dbReference type="OMA" id="ERTSWPN"/>
<organism evidence="4 5">
    <name type="scientific">Zostera marina</name>
    <name type="common">Eelgrass</name>
    <dbReference type="NCBI Taxonomy" id="29655"/>
    <lineage>
        <taxon>Eukaryota</taxon>
        <taxon>Viridiplantae</taxon>
        <taxon>Streptophyta</taxon>
        <taxon>Embryophyta</taxon>
        <taxon>Tracheophyta</taxon>
        <taxon>Spermatophyta</taxon>
        <taxon>Magnoliopsida</taxon>
        <taxon>Liliopsida</taxon>
        <taxon>Zosteraceae</taxon>
        <taxon>Zostera</taxon>
    </lineage>
</organism>
<evidence type="ECO:0000313" key="5">
    <source>
        <dbReference type="Proteomes" id="UP000036987"/>
    </source>
</evidence>
<evidence type="ECO:0000256" key="2">
    <source>
        <dbReference type="ARBA" id="ARBA00022690"/>
    </source>
</evidence>
<dbReference type="GO" id="GO:0004867">
    <property type="term" value="F:serine-type endopeptidase inhibitor activity"/>
    <property type="evidence" value="ECO:0007669"/>
    <property type="project" value="UniProtKB-KW"/>
</dbReference>
<comment type="similarity">
    <text evidence="1">Belongs to the protease inhibitor I13 (potato type I serine protease inhibitor) family.</text>
</comment>
<dbReference type="Proteomes" id="UP000036987">
    <property type="component" value="Unassembled WGS sequence"/>
</dbReference>
<sequence length="76" mass="8625">MQFDFNPSSPILERTSWPNLVGNDGNEAVNQIKNEIPTMKCFTVLIGSIVTCDFNRDRVRIWVDVEGKVIRTPMIG</sequence>
<name>A0A0K9PZL0_ZOSMR</name>
<keyword evidence="2" id="KW-0646">Protease inhibitor</keyword>
<dbReference type="EMBL" id="LFYR01000555">
    <property type="protein sequence ID" value="KMZ73657.1"/>
    <property type="molecule type" value="Genomic_DNA"/>
</dbReference>
<dbReference type="STRING" id="29655.A0A0K9PZL0"/>
<dbReference type="AlphaFoldDB" id="A0A0K9PZL0"/>
<dbReference type="OrthoDB" id="640885at2759"/>
<dbReference type="Pfam" id="PF00280">
    <property type="entry name" value="potato_inhibit"/>
    <property type="match status" value="1"/>
</dbReference>
<dbReference type="InterPro" id="IPR000864">
    <property type="entry name" value="Prot_inh_pot1"/>
</dbReference>
<accession>A0A0K9PZL0</accession>
<dbReference type="Gene3D" id="3.30.10.10">
    <property type="entry name" value="Trypsin Inhibitor V, subunit A"/>
    <property type="match status" value="1"/>
</dbReference>